<name>A0A2W2AN35_9BACT</name>
<comment type="caution">
    <text evidence="1">The sequence shown here is derived from an EMBL/GenBank/DDBJ whole genome shotgun (WGS) entry which is preliminary data.</text>
</comment>
<proteinExistence type="predicted"/>
<sequence length="102" mass="11687">MQKVGEKGFWSRIAVIAAQSTLKSQHFMCSDIYFETHARPQCCIPSITRRFSSKNLRQTFGSEETLSTFALPTKTGQFLKRLPEVMKRLKGLHSKRFGESET</sequence>
<dbReference type="Proteomes" id="UP000248745">
    <property type="component" value="Unassembled WGS sequence"/>
</dbReference>
<organism evidence="1 2">
    <name type="scientific">Taibaiella soli</name>
    <dbReference type="NCBI Taxonomy" id="1649169"/>
    <lineage>
        <taxon>Bacteria</taxon>
        <taxon>Pseudomonadati</taxon>
        <taxon>Bacteroidota</taxon>
        <taxon>Chitinophagia</taxon>
        <taxon>Chitinophagales</taxon>
        <taxon>Chitinophagaceae</taxon>
        <taxon>Taibaiella</taxon>
    </lineage>
</organism>
<keyword evidence="2" id="KW-1185">Reference proteome</keyword>
<protein>
    <submittedName>
        <fullName evidence="1">Uncharacterized protein</fullName>
    </submittedName>
</protein>
<dbReference type="EMBL" id="QKTW01000001">
    <property type="protein sequence ID" value="PZF74972.1"/>
    <property type="molecule type" value="Genomic_DNA"/>
</dbReference>
<accession>A0A2W2AN35</accession>
<gene>
    <name evidence="1" type="ORF">DN068_00005</name>
</gene>
<dbReference type="AlphaFoldDB" id="A0A2W2AN35"/>
<reference evidence="1 2" key="1">
    <citation type="submission" date="2018-06" db="EMBL/GenBank/DDBJ databases">
        <title>Mucibacter soli gen. nov., sp. nov., a new member of the family Chitinophagaceae producing mucin.</title>
        <authorList>
            <person name="Kim M.-K."/>
            <person name="Park S."/>
            <person name="Kim T.-S."/>
            <person name="Joung Y."/>
            <person name="Han J.-H."/>
            <person name="Kim S.B."/>
        </authorList>
    </citation>
    <scope>NUCLEOTIDE SEQUENCE [LARGE SCALE GENOMIC DNA]</scope>
    <source>
        <strain evidence="1 2">R1-15</strain>
    </source>
</reference>
<evidence type="ECO:0000313" key="1">
    <source>
        <dbReference type="EMBL" id="PZF74972.1"/>
    </source>
</evidence>
<evidence type="ECO:0000313" key="2">
    <source>
        <dbReference type="Proteomes" id="UP000248745"/>
    </source>
</evidence>